<feature type="compositionally biased region" description="Basic and acidic residues" evidence="4">
    <location>
        <begin position="1094"/>
        <end position="1103"/>
    </location>
</feature>
<dbReference type="EMBL" id="JAUTXT010000016">
    <property type="protein sequence ID" value="KAK3675193.1"/>
    <property type="molecule type" value="Genomic_DNA"/>
</dbReference>
<protein>
    <recommendedName>
        <fullName evidence="5">GAR domain-containing protein</fullName>
    </recommendedName>
</protein>
<dbReference type="PROSITE" id="PS51460">
    <property type="entry name" value="GAR"/>
    <property type="match status" value="1"/>
</dbReference>
<feature type="compositionally biased region" description="Low complexity" evidence="4">
    <location>
        <begin position="25"/>
        <end position="34"/>
    </location>
</feature>
<dbReference type="InterPro" id="IPR036534">
    <property type="entry name" value="GAR_dom_sf"/>
</dbReference>
<evidence type="ECO:0000256" key="1">
    <source>
        <dbReference type="ARBA" id="ARBA00004245"/>
    </source>
</evidence>
<feature type="region of interest" description="Disordered" evidence="4">
    <location>
        <begin position="813"/>
        <end position="835"/>
    </location>
</feature>
<sequence>MAFPNPTIHPPKLSSSASYHRRLQSRSPSRSPVRQARDYDPLLRDLSPTATLRAFSTDAPSRHDSTHGALTNSFDAASTPERAFGAKAAKACLDLRSWVRELESWEWPGTFEMPDYMEEGDEAAYSGSIASGLVYAYELRADEIARERDGLDLEDMKRFVLSAHGRSGGDNPWFARNSVNVSAVQPDVRHLDDFTALITATILQALPYLSSLNRLLDVWTIRLLICRQASAFLADLAQAQRDLDQGWAAIAVSSALDSDLSSGDLTHEKMQDMQGVIERQVNSLGRRLDNFLDQLEGRKETVPEPWIEDFETLESAYSEWVVHAERKVLEDEWRTARVAESRGVEHAKAEEMLTAQPYADDSRKVSETFTKEDDTRDHDSLIAPTSRPVSDIYDQPPEQIRAGTVRSFIVPNLPSDGRNMPREDSQTLPEQDSGQVQHSRDADDIDASSLVRPSLVHSPSKRSRHMPIVINYDDPSEIHPVAENTEKDADERFVIPDMAAQIQNDENFGSTSNVAKKRAAFANGDLERATSLQRQVKSPVRPFEHASNAFTRLFKKDKTPEPSRSSSQISNNSAKEKDSKRPRGDSNNGVVWGGQSPPATSPPANESTLNPHDAMKRSRSLSYRSQASQARSENYSGVTVDSVPISIPHRQRMPSREASYLDMPGGMPRSRSNDSRHRTLSDASRGPYQSQERRLERIKPETYQPTRSMASTTRRPSSSKALQEVQYPADWPLAFPTHTGTNSPVKEDLDSQSPQNHEPQTIPAEAEEAIEADDSSPEILSPRIAMETNAFDRFLVDSFPNSPDLELQTSRSMEQTMSQQQRPRHARKRSEVPTVSEGMLEDRHGEFDMFDLALPIPGEDTKGERTMDDGFIFGTDADDSAVEVPRQRPASRGRVVLIDDTAEQHAGSGYFPDPNHAQDDVNGIAQMHHARSRSVSPVSPPLRLHIPDLHSQVAAESGYGHTRNQSADTDASSPGAEIMDAKPVLVNRASMASIASLPRSALRSIDMSRNRSSQLFGSGGSASIGAGPRSAPLTPREPVSAIEPGADSMPTSPMEYRSNLVFPSPPMGIVSLPGSRGNSRPSSRPRSPVSPIGSRDHSPEKVTHFVPSSFSSVRHSIAGAERHQTDSNGDGEVGDDSPRGTASSTNSPFAPLNAAMAKRGQKSSRFVNGAATPTKPASRDGPLKPGEDTFDRHVSDVLDRLPSHAIKFKARPGAKTPDSGKKADARRPKAPGRISSINSTAADMTLAPAEASLKKSAEDVKVYHLTQAGRDEPIKLFVRLVGENERVMVRVGGGWADLADYLRQYAEHHGSRTVSGAGGERGLELQTVDTVGGASARKVSSSSAVNATASRGTPATPTIGTAQARFTMDDSTGSENGEQDSPTAAGDSFPDTPSFYTPKSTVSTAKTNSRPSTANSLNRPGSRPGSKQQTTPQSQSSHWPLSNSALSGPGSAGKDLPEQKARWVEGMLERAKVSSATNSTDKSRDEKGKGSKFWGELGKAGGTRRVVFRQGSTNGKDGGNGRT</sequence>
<feature type="compositionally biased region" description="Polar residues" evidence="4">
    <location>
        <begin position="426"/>
        <end position="437"/>
    </location>
</feature>
<feature type="region of interest" description="Disordered" evidence="4">
    <location>
        <begin position="359"/>
        <end position="462"/>
    </location>
</feature>
<evidence type="ECO:0000259" key="5">
    <source>
        <dbReference type="PROSITE" id="PS51460"/>
    </source>
</evidence>
<gene>
    <name evidence="6" type="ORF">LTR78_005127</name>
</gene>
<feature type="compositionally biased region" description="Polar residues" evidence="4">
    <location>
        <begin position="1351"/>
        <end position="1361"/>
    </location>
</feature>
<feature type="region of interest" description="Disordered" evidence="4">
    <location>
        <begin position="1204"/>
        <end position="1235"/>
    </location>
</feature>
<evidence type="ECO:0000256" key="3">
    <source>
        <dbReference type="ARBA" id="ARBA00023212"/>
    </source>
</evidence>
<reference evidence="6" key="1">
    <citation type="submission" date="2023-07" db="EMBL/GenBank/DDBJ databases">
        <title>Black Yeasts Isolated from many extreme environments.</title>
        <authorList>
            <person name="Coleine C."/>
            <person name="Stajich J.E."/>
            <person name="Selbmann L."/>
        </authorList>
    </citation>
    <scope>NUCLEOTIDE SEQUENCE</scope>
    <source>
        <strain evidence="6">CCFEE 5485</strain>
    </source>
</reference>
<feature type="compositionally biased region" description="Polar residues" evidence="4">
    <location>
        <begin position="1394"/>
        <end position="1419"/>
    </location>
</feature>
<proteinExistence type="predicted"/>
<feature type="region of interest" description="Disordered" evidence="4">
    <location>
        <begin position="530"/>
        <end position="764"/>
    </location>
</feature>
<evidence type="ECO:0000256" key="4">
    <source>
        <dbReference type="SAM" id="MobiDB-lite"/>
    </source>
</evidence>
<feature type="compositionally biased region" description="Low complexity" evidence="4">
    <location>
        <begin position="1426"/>
        <end position="1437"/>
    </location>
</feature>
<feature type="compositionally biased region" description="Polar residues" evidence="4">
    <location>
        <begin position="620"/>
        <end position="639"/>
    </location>
</feature>
<feature type="compositionally biased region" description="Basic and acidic residues" evidence="4">
    <location>
        <begin position="1455"/>
        <end position="1472"/>
    </location>
</feature>
<evidence type="ECO:0000256" key="2">
    <source>
        <dbReference type="ARBA" id="ARBA00022490"/>
    </source>
</evidence>
<feature type="compositionally biased region" description="Basic and acidic residues" evidence="4">
    <location>
        <begin position="671"/>
        <end position="680"/>
    </location>
</feature>
<feature type="domain" description="GAR" evidence="5">
    <location>
        <begin position="1233"/>
        <end position="1309"/>
    </location>
</feature>
<comment type="caution">
    <text evidence="6">The sequence shown here is derived from an EMBL/GenBank/DDBJ whole genome shotgun (WGS) entry which is preliminary data.</text>
</comment>
<feature type="compositionally biased region" description="Basic and acidic residues" evidence="4">
    <location>
        <begin position="691"/>
        <end position="700"/>
    </location>
</feature>
<keyword evidence="3" id="KW-0206">Cytoskeleton</keyword>
<feature type="region of interest" description="Disordered" evidence="4">
    <location>
        <begin position="1012"/>
        <end position="1190"/>
    </location>
</feature>
<feature type="compositionally biased region" description="Polar residues" evidence="4">
    <location>
        <begin position="703"/>
        <end position="721"/>
    </location>
</feature>
<dbReference type="GO" id="GO:0005856">
    <property type="term" value="C:cytoskeleton"/>
    <property type="evidence" value="ECO:0007669"/>
    <property type="project" value="UniProtKB-SubCell"/>
</dbReference>
<feature type="region of interest" description="Disordered" evidence="4">
    <location>
        <begin position="955"/>
        <end position="976"/>
    </location>
</feature>
<feature type="region of interest" description="Disordered" evidence="4">
    <location>
        <begin position="1334"/>
        <end position="1523"/>
    </location>
</feature>
<keyword evidence="7" id="KW-1185">Reference proteome</keyword>
<dbReference type="SUPFAM" id="SSF143575">
    <property type="entry name" value="GAS2 domain-like"/>
    <property type="match status" value="1"/>
</dbReference>
<dbReference type="GO" id="GO:0008017">
    <property type="term" value="F:microtubule binding"/>
    <property type="evidence" value="ECO:0007669"/>
    <property type="project" value="InterPro"/>
</dbReference>
<feature type="compositionally biased region" description="Low complexity" evidence="4">
    <location>
        <begin position="563"/>
        <end position="573"/>
    </location>
</feature>
<keyword evidence="2" id="KW-0963">Cytoplasm</keyword>
<comment type="subcellular location">
    <subcellularLocation>
        <location evidence="1">Cytoplasm</location>
        <location evidence="1">Cytoskeleton</location>
    </subcellularLocation>
</comment>
<accession>A0AAE1C209</accession>
<evidence type="ECO:0000313" key="6">
    <source>
        <dbReference type="EMBL" id="KAK3675193.1"/>
    </source>
</evidence>
<feature type="region of interest" description="Disordered" evidence="4">
    <location>
        <begin position="1"/>
        <end position="41"/>
    </location>
</feature>
<evidence type="ECO:0000313" key="7">
    <source>
        <dbReference type="Proteomes" id="UP001274830"/>
    </source>
</evidence>
<feature type="compositionally biased region" description="Polar residues" evidence="4">
    <location>
        <begin position="962"/>
        <end position="972"/>
    </location>
</feature>
<organism evidence="6 7">
    <name type="scientific">Recurvomyces mirabilis</name>
    <dbReference type="NCBI Taxonomy" id="574656"/>
    <lineage>
        <taxon>Eukaryota</taxon>
        <taxon>Fungi</taxon>
        <taxon>Dikarya</taxon>
        <taxon>Ascomycota</taxon>
        <taxon>Pezizomycotina</taxon>
        <taxon>Dothideomycetes</taxon>
        <taxon>Dothideomycetidae</taxon>
        <taxon>Mycosphaerellales</taxon>
        <taxon>Teratosphaeriaceae</taxon>
        <taxon>Recurvomyces</taxon>
    </lineage>
</organism>
<feature type="compositionally biased region" description="Basic and acidic residues" evidence="4">
    <location>
        <begin position="1218"/>
        <end position="1227"/>
    </location>
</feature>
<feature type="compositionally biased region" description="Basic and acidic residues" evidence="4">
    <location>
        <begin position="1177"/>
        <end position="1190"/>
    </location>
</feature>
<dbReference type="Proteomes" id="UP001274830">
    <property type="component" value="Unassembled WGS sequence"/>
</dbReference>
<dbReference type="Gene3D" id="3.30.920.20">
    <property type="entry name" value="Gas2-like domain"/>
    <property type="match status" value="1"/>
</dbReference>
<feature type="compositionally biased region" description="Basic and acidic residues" evidence="4">
    <location>
        <begin position="574"/>
        <end position="584"/>
    </location>
</feature>
<dbReference type="Pfam" id="PF02187">
    <property type="entry name" value="GAS2"/>
    <property type="match status" value="1"/>
</dbReference>
<name>A0AAE1C209_9PEZI</name>
<feature type="compositionally biased region" description="Polar residues" evidence="4">
    <location>
        <begin position="1369"/>
        <end position="1382"/>
    </location>
</feature>
<feature type="compositionally biased region" description="Low complexity" evidence="4">
    <location>
        <begin position="1334"/>
        <end position="1350"/>
    </location>
</feature>
<feature type="compositionally biased region" description="Basic and acidic residues" evidence="4">
    <location>
        <begin position="360"/>
        <end position="380"/>
    </location>
</feature>
<dbReference type="InterPro" id="IPR003108">
    <property type="entry name" value="GAR_dom"/>
</dbReference>
<feature type="compositionally biased region" description="Low complexity" evidence="4">
    <location>
        <begin position="1071"/>
        <end position="1093"/>
    </location>
</feature>